<sequence length="158" mass="18255">MRRRVILIIGISILAIPIFLICNFMNPKPGQTSGNGNPAILLLGIIFIMFCCLVYLWTKVFSDYTIKTGVLLVGITVTFIHLVMSIFYQRIAFLRYKNILAEKYKVDFGFIDGQYIDSITSFMSIHVNKQYFNVNTYFIFLTASIFLSLLLDYFRKSL</sequence>
<dbReference type="Proteomes" id="UP000682713">
    <property type="component" value="Unassembled WGS sequence"/>
</dbReference>
<organism evidence="2 3">
    <name type="scientific">Lederbergia citrisecunda</name>
    <dbReference type="NCBI Taxonomy" id="2833583"/>
    <lineage>
        <taxon>Bacteria</taxon>
        <taxon>Bacillati</taxon>
        <taxon>Bacillota</taxon>
        <taxon>Bacilli</taxon>
        <taxon>Bacillales</taxon>
        <taxon>Bacillaceae</taxon>
        <taxon>Lederbergia</taxon>
    </lineage>
</organism>
<evidence type="ECO:0000256" key="1">
    <source>
        <dbReference type="SAM" id="Phobius"/>
    </source>
</evidence>
<gene>
    <name evidence="2" type="ORF">KHA93_05930</name>
</gene>
<keyword evidence="1" id="KW-0472">Membrane</keyword>
<feature type="transmembrane region" description="Helical" evidence="1">
    <location>
        <begin position="5"/>
        <end position="26"/>
    </location>
</feature>
<proteinExistence type="predicted"/>
<dbReference type="RefSeq" id="WP_213109888.1">
    <property type="nucleotide sequence ID" value="NZ_JAGYPJ010000001.1"/>
</dbReference>
<feature type="transmembrane region" description="Helical" evidence="1">
    <location>
        <begin position="137"/>
        <end position="154"/>
    </location>
</feature>
<dbReference type="EMBL" id="JAGYPJ010000001">
    <property type="protein sequence ID" value="MBS4199193.1"/>
    <property type="molecule type" value="Genomic_DNA"/>
</dbReference>
<comment type="caution">
    <text evidence="2">The sequence shown here is derived from an EMBL/GenBank/DDBJ whole genome shotgun (WGS) entry which is preliminary data.</text>
</comment>
<accession>A0A942TKL8</accession>
<keyword evidence="1" id="KW-0812">Transmembrane</keyword>
<evidence type="ECO:0000313" key="2">
    <source>
        <dbReference type="EMBL" id="MBS4199193.1"/>
    </source>
</evidence>
<keyword evidence="1" id="KW-1133">Transmembrane helix</keyword>
<reference evidence="2 3" key="1">
    <citation type="submission" date="2021-05" db="EMBL/GenBank/DDBJ databases">
        <title>Novel Bacillus species.</title>
        <authorList>
            <person name="Liu G."/>
        </authorList>
    </citation>
    <scope>NUCLEOTIDE SEQUENCE [LARGE SCALE GENOMIC DNA]</scope>
    <source>
        <strain evidence="2 3">FJAT-49732</strain>
    </source>
</reference>
<feature type="transmembrane region" description="Helical" evidence="1">
    <location>
        <begin position="38"/>
        <end position="57"/>
    </location>
</feature>
<protein>
    <submittedName>
        <fullName evidence="2">Uncharacterized protein</fullName>
    </submittedName>
</protein>
<evidence type="ECO:0000313" key="3">
    <source>
        <dbReference type="Proteomes" id="UP000682713"/>
    </source>
</evidence>
<feature type="transmembrane region" description="Helical" evidence="1">
    <location>
        <begin position="69"/>
        <end position="88"/>
    </location>
</feature>
<keyword evidence="3" id="KW-1185">Reference proteome</keyword>
<dbReference type="AlphaFoldDB" id="A0A942TKL8"/>
<name>A0A942TKL8_9BACI</name>